<keyword evidence="7" id="KW-0472">Membrane</keyword>
<dbReference type="Gene3D" id="3.40.50.300">
    <property type="entry name" value="P-loop containing nucleotide triphosphate hydrolases"/>
    <property type="match status" value="2"/>
</dbReference>
<keyword evidence="4" id="KW-1003">Cell membrane</keyword>
<organism evidence="10 11">
    <name type="scientific">Mycolicibacterium hodleri</name>
    <dbReference type="NCBI Taxonomy" id="49897"/>
    <lineage>
        <taxon>Bacteria</taxon>
        <taxon>Bacillati</taxon>
        <taxon>Actinomycetota</taxon>
        <taxon>Actinomycetes</taxon>
        <taxon>Mycobacteriales</taxon>
        <taxon>Mycobacteriaceae</taxon>
        <taxon>Mycolicibacterium</taxon>
    </lineage>
</organism>
<feature type="region of interest" description="Disordered" evidence="8">
    <location>
        <begin position="345"/>
        <end position="366"/>
    </location>
</feature>
<dbReference type="FunFam" id="3.40.50.300:FF:000016">
    <property type="entry name" value="Oligopeptide ABC transporter ATP-binding component"/>
    <property type="match status" value="1"/>
</dbReference>
<keyword evidence="5" id="KW-0547">Nucleotide-binding</keyword>
<dbReference type="GO" id="GO:0015833">
    <property type="term" value="P:peptide transport"/>
    <property type="evidence" value="ECO:0007669"/>
    <property type="project" value="InterPro"/>
</dbReference>
<dbReference type="GO" id="GO:0005886">
    <property type="term" value="C:plasma membrane"/>
    <property type="evidence" value="ECO:0007669"/>
    <property type="project" value="UniProtKB-SubCell"/>
</dbReference>
<dbReference type="Pfam" id="PF00005">
    <property type="entry name" value="ABC_tran"/>
    <property type="match status" value="2"/>
</dbReference>
<dbReference type="GO" id="GO:0016887">
    <property type="term" value="F:ATP hydrolysis activity"/>
    <property type="evidence" value="ECO:0007669"/>
    <property type="project" value="InterPro"/>
</dbReference>
<comment type="caution">
    <text evidence="10">The sequence shown here is derived from an EMBL/GenBank/DDBJ whole genome shotgun (WGS) entry which is preliminary data.</text>
</comment>
<evidence type="ECO:0000256" key="6">
    <source>
        <dbReference type="ARBA" id="ARBA00022840"/>
    </source>
</evidence>
<gene>
    <name evidence="10" type="ORF">EAH80_02350</name>
</gene>
<dbReference type="AlphaFoldDB" id="A0A502ELK5"/>
<dbReference type="InterPro" id="IPR003593">
    <property type="entry name" value="AAA+_ATPase"/>
</dbReference>
<evidence type="ECO:0000256" key="1">
    <source>
        <dbReference type="ARBA" id="ARBA00004202"/>
    </source>
</evidence>
<keyword evidence="6 10" id="KW-0067">ATP-binding</keyword>
<evidence type="ECO:0000313" key="10">
    <source>
        <dbReference type="EMBL" id="TPG37356.1"/>
    </source>
</evidence>
<dbReference type="PANTHER" id="PTHR43297:SF2">
    <property type="entry name" value="DIPEPTIDE TRANSPORT ATP-BINDING PROTEIN DPPD"/>
    <property type="match status" value="1"/>
</dbReference>
<dbReference type="SUPFAM" id="SSF52540">
    <property type="entry name" value="P-loop containing nucleoside triphosphate hydrolases"/>
    <property type="match status" value="2"/>
</dbReference>
<dbReference type="NCBIfam" id="TIGR01727">
    <property type="entry name" value="oligo_HPY"/>
    <property type="match status" value="2"/>
</dbReference>
<dbReference type="InterPro" id="IPR013563">
    <property type="entry name" value="Oligopep_ABC_C"/>
</dbReference>
<sequence>MGIAVSEGAAITDVDTPSGTSSVTPIKDPVAAVEDLCVTFRRNGHDVYALRGVSLQIAKGEILGLVGESGSGKSVLGFSMLGLLPNQAKIDGAVTVAGSDMVSGDAKMVRKVRRLDLGAVFQDPMTSLNPTMRIGKQVAEAAGSDDEALRLLTAVGIPEPTRRMRAFPHELSGGLRQRVMIAIAIAGDPDLIIADEPTTALDVTVQAQVLRLLRRLRDEIGCSIVFITHDLGVAAQISDRIAVLYAGRIAEVGPTAAVLGKPAHPYTHGLLRSRLTLHTARDRKLAALAGSVPSAVSPLTGCAFEPRCTIATDDCTTSPPDLVAVAPGRTSACILSMDQVANDLGTKSTNTAEPFPASDEAPEQPPSVVLQDVTKNFAVSKRWLDRSSQSGKLQALRGVSLRVAHGESVALVGESGSGKSTLLRVIAGLENPTSGDVALVAGQRPQMVFQDAGASLTPWLSVGELISERLSGKGMSRSRRRDAVVEVLERVGLPAEVAKSRAGQLSGGQRQRVSLARATVVPPSVLLCDEPTSALDVSLAASVLNLIGDLRRSLDMSVVFVTHDLSVARVVADRIAVMYLGRIVEIGPAEQVIGSPAHPYTQALVDSIPDLGRESRVLPGEPASPLSPPTGCAFHPRCPIATATCSGDQLDVRLEGFPGNPHQVACIERRAV</sequence>
<keyword evidence="11" id="KW-1185">Reference proteome</keyword>
<protein>
    <submittedName>
        <fullName evidence="10">ABC transporter ATP-binding protein</fullName>
    </submittedName>
</protein>
<reference evidence="10 11" key="1">
    <citation type="journal article" date="2019" name="Environ. Microbiol.">
        <title>Species interactions and distinct microbial communities in high Arctic permafrost affected cryosols are associated with the CH4 and CO2 gas fluxes.</title>
        <authorList>
            <person name="Altshuler I."/>
            <person name="Hamel J."/>
            <person name="Turney S."/>
            <person name="Magnuson E."/>
            <person name="Levesque R."/>
            <person name="Greer C."/>
            <person name="Whyte L.G."/>
        </authorList>
    </citation>
    <scope>NUCLEOTIDE SEQUENCE [LARGE SCALE GENOMIC DNA]</scope>
    <source>
        <strain evidence="10 11">S5.20</strain>
    </source>
</reference>
<dbReference type="InterPro" id="IPR027417">
    <property type="entry name" value="P-loop_NTPase"/>
</dbReference>
<dbReference type="CDD" id="cd03257">
    <property type="entry name" value="ABC_NikE_OppD_transporters"/>
    <property type="match status" value="2"/>
</dbReference>
<dbReference type="PANTHER" id="PTHR43297">
    <property type="entry name" value="OLIGOPEPTIDE TRANSPORT ATP-BINDING PROTEIN APPD"/>
    <property type="match status" value="1"/>
</dbReference>
<evidence type="ECO:0000256" key="3">
    <source>
        <dbReference type="ARBA" id="ARBA00022448"/>
    </source>
</evidence>
<name>A0A502ELK5_9MYCO</name>
<dbReference type="OrthoDB" id="8036461at2"/>
<keyword evidence="3" id="KW-0813">Transport</keyword>
<accession>A0A502ELK5</accession>
<dbReference type="Proteomes" id="UP000320095">
    <property type="component" value="Unassembled WGS sequence"/>
</dbReference>
<evidence type="ECO:0000259" key="9">
    <source>
        <dbReference type="PROSITE" id="PS50893"/>
    </source>
</evidence>
<evidence type="ECO:0000256" key="2">
    <source>
        <dbReference type="ARBA" id="ARBA00005417"/>
    </source>
</evidence>
<dbReference type="EMBL" id="RCZG01000001">
    <property type="protein sequence ID" value="TPG37356.1"/>
    <property type="molecule type" value="Genomic_DNA"/>
</dbReference>
<proteinExistence type="inferred from homology"/>
<evidence type="ECO:0000256" key="5">
    <source>
        <dbReference type="ARBA" id="ARBA00022741"/>
    </source>
</evidence>
<dbReference type="InterPro" id="IPR017871">
    <property type="entry name" value="ABC_transporter-like_CS"/>
</dbReference>
<dbReference type="Pfam" id="PF08352">
    <property type="entry name" value="oligo_HPY"/>
    <property type="match status" value="2"/>
</dbReference>
<evidence type="ECO:0000256" key="8">
    <source>
        <dbReference type="SAM" id="MobiDB-lite"/>
    </source>
</evidence>
<evidence type="ECO:0000313" key="11">
    <source>
        <dbReference type="Proteomes" id="UP000320095"/>
    </source>
</evidence>
<dbReference type="InterPro" id="IPR003439">
    <property type="entry name" value="ABC_transporter-like_ATP-bd"/>
</dbReference>
<dbReference type="InterPro" id="IPR050388">
    <property type="entry name" value="ABC_Ni/Peptide_Import"/>
</dbReference>
<dbReference type="PROSITE" id="PS50893">
    <property type="entry name" value="ABC_TRANSPORTER_2"/>
    <property type="match status" value="2"/>
</dbReference>
<dbReference type="NCBIfam" id="NF008453">
    <property type="entry name" value="PRK11308.1"/>
    <property type="match status" value="2"/>
</dbReference>
<evidence type="ECO:0000256" key="4">
    <source>
        <dbReference type="ARBA" id="ARBA00022475"/>
    </source>
</evidence>
<feature type="domain" description="ABC transporter" evidence="9">
    <location>
        <begin position="33"/>
        <end position="271"/>
    </location>
</feature>
<comment type="similarity">
    <text evidence="2">Belongs to the ABC transporter superfamily.</text>
</comment>
<dbReference type="SMART" id="SM00382">
    <property type="entry name" value="AAA"/>
    <property type="match status" value="2"/>
</dbReference>
<comment type="subcellular location">
    <subcellularLocation>
        <location evidence="1">Cell membrane</location>
        <topology evidence="1">Peripheral membrane protein</topology>
    </subcellularLocation>
</comment>
<dbReference type="PROSITE" id="PS00211">
    <property type="entry name" value="ABC_TRANSPORTER_1"/>
    <property type="match status" value="1"/>
</dbReference>
<evidence type="ECO:0000256" key="7">
    <source>
        <dbReference type="ARBA" id="ARBA00023136"/>
    </source>
</evidence>
<dbReference type="GO" id="GO:0005524">
    <property type="term" value="F:ATP binding"/>
    <property type="evidence" value="ECO:0007669"/>
    <property type="project" value="UniProtKB-KW"/>
</dbReference>
<feature type="domain" description="ABC transporter" evidence="9">
    <location>
        <begin position="368"/>
        <end position="605"/>
    </location>
</feature>